<evidence type="ECO:0000259" key="8">
    <source>
        <dbReference type="Pfam" id="PF01182"/>
    </source>
</evidence>
<keyword evidence="6" id="KW-0378">Hydrolase</keyword>
<dbReference type="PANTHER" id="PTHR11054">
    <property type="entry name" value="6-PHOSPHOGLUCONOLACTONASE"/>
    <property type="match status" value="1"/>
</dbReference>
<dbReference type="InterPro" id="IPR005900">
    <property type="entry name" value="6-phosphogluconolactonase_DevB"/>
</dbReference>
<keyword evidence="5" id="KW-0963">Cytoplasm</keyword>
<dbReference type="FunFam" id="3.40.50.1360:FF:000005">
    <property type="entry name" value="6-phosphogluconolactonase"/>
    <property type="match status" value="1"/>
</dbReference>
<evidence type="ECO:0000256" key="6">
    <source>
        <dbReference type="ARBA" id="ARBA00022801"/>
    </source>
</evidence>
<dbReference type="KEGG" id="kaf:KAFR_0E02210"/>
<dbReference type="GO" id="GO:0017057">
    <property type="term" value="F:6-phosphogluconolactonase activity"/>
    <property type="evidence" value="ECO:0007669"/>
    <property type="project" value="UniProtKB-EC"/>
</dbReference>
<sequence>MVTVNKFSSSDKLAHELGEYIISKQEIALEHSMFFQIAISGGSLTKVLQKCLIDDPELAPKVKWTQWKVFFVDERCVPLDDPDSNYGAFKSLVLDRLTNNGTRPSVHPINVKLLGQNEAIAKEYGELMPKEFHLLLLGCGPDGHTCSLFPGEKHRYLINETERRVMWCHDSPKPPSDRVTVTLPVLADADFITFVAEGASKQDIMQEIFDTKNIKLPCALINNKFDKKVTWFVNDEAFTKVKSTF</sequence>
<dbReference type="eggNOG" id="KOG3147">
    <property type="taxonomic scope" value="Eukaryota"/>
</dbReference>
<keyword evidence="10" id="KW-1185">Reference proteome</keyword>
<evidence type="ECO:0000256" key="1">
    <source>
        <dbReference type="ARBA" id="ARBA00000832"/>
    </source>
</evidence>
<comment type="catalytic activity">
    <reaction evidence="1">
        <text>6-phospho-D-glucono-1,5-lactone + H2O = 6-phospho-D-gluconate + H(+)</text>
        <dbReference type="Rhea" id="RHEA:12556"/>
        <dbReference type="ChEBI" id="CHEBI:15377"/>
        <dbReference type="ChEBI" id="CHEBI:15378"/>
        <dbReference type="ChEBI" id="CHEBI:57955"/>
        <dbReference type="ChEBI" id="CHEBI:58759"/>
        <dbReference type="EC" id="3.1.1.31"/>
    </reaction>
</comment>
<dbReference type="InParanoid" id="H2AVH4"/>
<evidence type="ECO:0000256" key="4">
    <source>
        <dbReference type="ARBA" id="ARBA00010662"/>
    </source>
</evidence>
<dbReference type="HOGENOM" id="CLU_053947_0_1_1"/>
<dbReference type="NCBIfam" id="TIGR01198">
    <property type="entry name" value="pgl"/>
    <property type="match status" value="1"/>
</dbReference>
<evidence type="ECO:0000256" key="2">
    <source>
        <dbReference type="ARBA" id="ARBA00004496"/>
    </source>
</evidence>
<evidence type="ECO:0000313" key="9">
    <source>
        <dbReference type="EMBL" id="CCF58374.1"/>
    </source>
</evidence>
<protein>
    <recommendedName>
        <fullName evidence="7">6-phosphogluconolactonase-like protein</fullName>
    </recommendedName>
</protein>
<reference evidence="9 10" key="1">
    <citation type="journal article" date="2011" name="Proc. Natl. Acad. Sci. U.S.A.">
        <title>Evolutionary erosion of yeast sex chromosomes by mating-type switching accidents.</title>
        <authorList>
            <person name="Gordon J.L."/>
            <person name="Armisen D."/>
            <person name="Proux-Wera E."/>
            <person name="Oheigeartaigh S.S."/>
            <person name="Byrne K.P."/>
            <person name="Wolfe K.H."/>
        </authorList>
    </citation>
    <scope>NUCLEOTIDE SEQUENCE [LARGE SCALE GENOMIC DNA]</scope>
    <source>
        <strain evidence="10">ATCC 22294 / BCRC 22015 / CBS 2517 / CECT 1963 / NBRC 1671 / NRRL Y-8276</strain>
    </source>
</reference>
<evidence type="ECO:0000256" key="7">
    <source>
        <dbReference type="RuleBase" id="RU365095"/>
    </source>
</evidence>
<dbReference type="STRING" id="1071382.H2AVH4"/>
<gene>
    <name evidence="9" type="primary">KAFR0E02210</name>
    <name evidence="9" type="ORF">KAFR_0E02210</name>
</gene>
<organism evidence="9 10">
    <name type="scientific">Kazachstania africana (strain ATCC 22294 / BCRC 22015 / CBS 2517 / CECT 1963 / NBRC 1671 / NRRL Y-8276)</name>
    <name type="common">Yeast</name>
    <name type="synonym">Kluyveromyces africanus</name>
    <dbReference type="NCBI Taxonomy" id="1071382"/>
    <lineage>
        <taxon>Eukaryota</taxon>
        <taxon>Fungi</taxon>
        <taxon>Dikarya</taxon>
        <taxon>Ascomycota</taxon>
        <taxon>Saccharomycotina</taxon>
        <taxon>Saccharomycetes</taxon>
        <taxon>Saccharomycetales</taxon>
        <taxon>Saccharomycetaceae</taxon>
        <taxon>Kazachstania</taxon>
    </lineage>
</organism>
<dbReference type="InterPro" id="IPR039104">
    <property type="entry name" value="6PGL"/>
</dbReference>
<proteinExistence type="inferred from homology"/>
<dbReference type="GeneID" id="13883032"/>
<dbReference type="CDD" id="cd01400">
    <property type="entry name" value="6PGL"/>
    <property type="match status" value="1"/>
</dbReference>
<dbReference type="AlphaFoldDB" id="H2AVH4"/>
<dbReference type="GO" id="GO:0005737">
    <property type="term" value="C:cytoplasm"/>
    <property type="evidence" value="ECO:0007669"/>
    <property type="project" value="UniProtKB-SubCell"/>
</dbReference>
<name>H2AVH4_KAZAF</name>
<evidence type="ECO:0000313" key="10">
    <source>
        <dbReference type="Proteomes" id="UP000005220"/>
    </source>
</evidence>
<evidence type="ECO:0000256" key="3">
    <source>
        <dbReference type="ARBA" id="ARBA00004961"/>
    </source>
</evidence>
<dbReference type="EMBL" id="HE650825">
    <property type="protein sequence ID" value="CCF58374.1"/>
    <property type="molecule type" value="Genomic_DNA"/>
</dbReference>
<evidence type="ECO:0000256" key="5">
    <source>
        <dbReference type="ARBA" id="ARBA00022490"/>
    </source>
</evidence>
<dbReference type="Pfam" id="PF01182">
    <property type="entry name" value="Glucosamine_iso"/>
    <property type="match status" value="1"/>
</dbReference>
<dbReference type="GO" id="GO:0005975">
    <property type="term" value="P:carbohydrate metabolic process"/>
    <property type="evidence" value="ECO:0007669"/>
    <property type="project" value="InterPro"/>
</dbReference>
<dbReference type="GO" id="GO:0006098">
    <property type="term" value="P:pentose-phosphate shunt"/>
    <property type="evidence" value="ECO:0007669"/>
    <property type="project" value="InterPro"/>
</dbReference>
<comment type="pathway">
    <text evidence="3">Carbohydrate degradation; pentose phosphate pathway; D-ribulose 5-phosphate from D-glucose 6-phosphate (oxidative stage): step 2/3.</text>
</comment>
<dbReference type="FunCoup" id="H2AVH4">
    <property type="interactions" value="649"/>
</dbReference>
<dbReference type="InterPro" id="IPR037171">
    <property type="entry name" value="NagB/RpiA_transferase-like"/>
</dbReference>
<dbReference type="Proteomes" id="UP000005220">
    <property type="component" value="Chromosome 5"/>
</dbReference>
<dbReference type="InterPro" id="IPR006148">
    <property type="entry name" value="Glc/Gal-6P_isomerase"/>
</dbReference>
<comment type="similarity">
    <text evidence="4 7">Belongs to the glucosamine/galactosamine-6-phosphate isomerase family. 6-phosphogluconolactonase subfamily.</text>
</comment>
<accession>H2AVH4</accession>
<dbReference type="Gene3D" id="3.40.50.1360">
    <property type="match status" value="1"/>
</dbReference>
<dbReference type="RefSeq" id="XP_003957509.1">
    <property type="nucleotide sequence ID" value="XM_003957460.1"/>
</dbReference>
<dbReference type="SUPFAM" id="SSF100950">
    <property type="entry name" value="NagB/RpiA/CoA transferase-like"/>
    <property type="match status" value="1"/>
</dbReference>
<dbReference type="PANTHER" id="PTHR11054:SF24">
    <property type="entry name" value="6-PHOSPHOGLUCONOLACTONASE 3-RELATED"/>
    <property type="match status" value="1"/>
</dbReference>
<dbReference type="OrthoDB" id="432544at2759"/>
<comment type="subcellular location">
    <subcellularLocation>
        <location evidence="2">Cytoplasm</location>
    </subcellularLocation>
</comment>
<feature type="domain" description="Glucosamine/galactosamine-6-phosphate isomerase" evidence="8">
    <location>
        <begin position="9"/>
        <end position="231"/>
    </location>
</feature>